<dbReference type="SUPFAM" id="SSF55920">
    <property type="entry name" value="Creatinase/aminopeptidase"/>
    <property type="match status" value="1"/>
</dbReference>
<gene>
    <name evidence="1" type="ORF">OHT53_02795</name>
</gene>
<sequence length="458" mass="48739">MPDHITLRDVELPPLSVLEPEPVLSGEVYAGRIDRTRARMRELGLTHLIAYADREHPGNSLYLTGFDPRFEEALVVLDLDNAPWILAGNESSAMVPGLPVTATAVLCQSLSLPGQDRSIQQRVSAALRQVGVGSGARVGLVGWRQITAGDSPLSPYAYAVPAFVIGEILDVTPNLTDATSILMGIDGLRSRNEADQIALNEHRSTRAAGHAWRALEALEPGRSELATAEHMALNGLPLTAHVMLTTGSGKIVGLCSPSDRVIGHGDLLSTAVGLQGGLTSRAGYVLHAGQLAQRQTDFAAGYFAAIAIWYRGLVLGASTAEIAERTTRELAKSSIRPLLNPGHLQHIDEWLDSPFAAGSHGTVHSGMSLQADIIPVGSTPDLAANCEDAVAIADADLRAELAERYPRMWARVTARRTFMTQTLGLRIAEEVLPLSDRQAVLPPALLSLSSVLVATASA</sequence>
<dbReference type="RefSeq" id="WP_328733955.1">
    <property type="nucleotide sequence ID" value="NZ_CP108038.1"/>
</dbReference>
<protein>
    <recommendedName>
        <fullName evidence="3">M24 family metallopeptidase</fullName>
    </recommendedName>
</protein>
<evidence type="ECO:0008006" key="3">
    <source>
        <dbReference type="Google" id="ProtNLM"/>
    </source>
</evidence>
<dbReference type="EMBL" id="CP108038">
    <property type="protein sequence ID" value="WUN85058.1"/>
    <property type="molecule type" value="Genomic_DNA"/>
</dbReference>
<organism evidence="1 2">
    <name type="scientific">Streptomyces bobili</name>
    <dbReference type="NCBI Taxonomy" id="67280"/>
    <lineage>
        <taxon>Bacteria</taxon>
        <taxon>Bacillati</taxon>
        <taxon>Actinomycetota</taxon>
        <taxon>Actinomycetes</taxon>
        <taxon>Kitasatosporales</taxon>
        <taxon>Streptomycetaceae</taxon>
        <taxon>Streptomyces</taxon>
    </lineage>
</organism>
<dbReference type="InterPro" id="IPR036005">
    <property type="entry name" value="Creatinase/aminopeptidase-like"/>
</dbReference>
<reference evidence="1" key="1">
    <citation type="submission" date="2022-10" db="EMBL/GenBank/DDBJ databases">
        <title>The complete genomes of actinobacterial strains from the NBC collection.</title>
        <authorList>
            <person name="Joergensen T.S."/>
            <person name="Alvarez Arevalo M."/>
            <person name="Sterndorff E.B."/>
            <person name="Faurdal D."/>
            <person name="Vuksanovic O."/>
            <person name="Mourched A.-S."/>
            <person name="Charusanti P."/>
            <person name="Shaw S."/>
            <person name="Blin K."/>
            <person name="Weber T."/>
        </authorList>
    </citation>
    <scope>NUCLEOTIDE SEQUENCE</scope>
    <source>
        <strain evidence="1">NBC_00302</strain>
    </source>
</reference>
<dbReference type="InterPro" id="IPR029149">
    <property type="entry name" value="Creatin/AminoP/Spt16_N"/>
</dbReference>
<name>A0ABZ1QQU4_9ACTN</name>
<keyword evidence="2" id="KW-1185">Reference proteome</keyword>
<dbReference type="GeneID" id="93759856"/>
<proteinExistence type="predicted"/>
<dbReference type="Proteomes" id="UP001432071">
    <property type="component" value="Chromosome"/>
</dbReference>
<evidence type="ECO:0000313" key="2">
    <source>
        <dbReference type="Proteomes" id="UP001432071"/>
    </source>
</evidence>
<dbReference type="SUPFAM" id="SSF53092">
    <property type="entry name" value="Creatinase/prolidase N-terminal domain"/>
    <property type="match status" value="1"/>
</dbReference>
<evidence type="ECO:0000313" key="1">
    <source>
        <dbReference type="EMBL" id="WUN85058.1"/>
    </source>
</evidence>
<accession>A0ABZ1QQU4</accession>